<dbReference type="Pfam" id="PF07238">
    <property type="entry name" value="PilZ"/>
    <property type="match status" value="1"/>
</dbReference>
<sequence length="112" mass="12403">MLSKTIGMKTRSAARQKTRIYGTVKYYHQQAKGRVVDLSATGMALDLGGPFHAANGSPVKIESEELGILEGTVKWCHRGRLGIQFRPNSNAAAQVSSCFRFFHKEIRPVIAR</sequence>
<dbReference type="EMBL" id="JBEAAL010000042">
    <property type="protein sequence ID" value="MEQ1409368.1"/>
    <property type="molecule type" value="Genomic_DNA"/>
</dbReference>
<name>A0ABV0MCA2_9HYPH</name>
<gene>
    <name evidence="2" type="ORF">ABK249_31165</name>
</gene>
<organism evidence="2 3">
    <name type="scientific">Neorhizobium phenanthreniclasticum</name>
    <dbReference type="NCBI Taxonomy" id="3157917"/>
    <lineage>
        <taxon>Bacteria</taxon>
        <taxon>Pseudomonadati</taxon>
        <taxon>Pseudomonadota</taxon>
        <taxon>Alphaproteobacteria</taxon>
        <taxon>Hyphomicrobiales</taxon>
        <taxon>Rhizobiaceae</taxon>
        <taxon>Rhizobium/Agrobacterium group</taxon>
        <taxon>Neorhizobium</taxon>
    </lineage>
</organism>
<evidence type="ECO:0000313" key="3">
    <source>
        <dbReference type="Proteomes" id="UP001496627"/>
    </source>
</evidence>
<evidence type="ECO:0000259" key="1">
    <source>
        <dbReference type="Pfam" id="PF07238"/>
    </source>
</evidence>
<dbReference type="Proteomes" id="UP001496627">
    <property type="component" value="Unassembled WGS sequence"/>
</dbReference>
<reference evidence="2 3" key="1">
    <citation type="submission" date="2024-05" db="EMBL/GenBank/DDBJ databases">
        <title>Neorhizobium sp. Rsf11, a plant growth promoting and heavy metal resistant PAH-degrader.</title>
        <authorList>
            <person name="Golubev S.N."/>
            <person name="Muratova A.Y."/>
            <person name="Markelova M.I."/>
        </authorList>
    </citation>
    <scope>NUCLEOTIDE SEQUENCE [LARGE SCALE GENOMIC DNA]</scope>
    <source>
        <strain evidence="2 3">Rsf11</strain>
    </source>
</reference>
<feature type="domain" description="PilZ" evidence="1">
    <location>
        <begin position="10"/>
        <end position="92"/>
    </location>
</feature>
<dbReference type="Gene3D" id="2.40.10.220">
    <property type="entry name" value="predicted glycosyltransferase like domains"/>
    <property type="match status" value="1"/>
</dbReference>
<accession>A0ABV0MCA2</accession>
<proteinExistence type="predicted"/>
<dbReference type="InterPro" id="IPR009875">
    <property type="entry name" value="PilZ_domain"/>
</dbReference>
<keyword evidence="3" id="KW-1185">Reference proteome</keyword>
<dbReference type="SUPFAM" id="SSF141371">
    <property type="entry name" value="PilZ domain-like"/>
    <property type="match status" value="1"/>
</dbReference>
<protein>
    <submittedName>
        <fullName evidence="2">PilZ domain-containing protein</fullName>
    </submittedName>
</protein>
<evidence type="ECO:0000313" key="2">
    <source>
        <dbReference type="EMBL" id="MEQ1409368.1"/>
    </source>
</evidence>
<comment type="caution">
    <text evidence="2">The sequence shown here is derived from an EMBL/GenBank/DDBJ whole genome shotgun (WGS) entry which is preliminary data.</text>
</comment>
<dbReference type="RefSeq" id="WP_348864792.1">
    <property type="nucleotide sequence ID" value="NZ_JBEAAL010000042.1"/>
</dbReference>